<comment type="caution">
    <text evidence="1">The sequence shown here is derived from an EMBL/GenBank/DDBJ whole genome shotgun (WGS) entry which is preliminary data.</text>
</comment>
<accession>A0ABR0R3J8</accession>
<evidence type="ECO:0008006" key="3">
    <source>
        <dbReference type="Google" id="ProtNLM"/>
    </source>
</evidence>
<protein>
    <recommendedName>
        <fullName evidence="3">MULE transposase domain-containing protein</fullName>
    </recommendedName>
</protein>
<dbReference type="PANTHER" id="PTHR31973:SF195">
    <property type="entry name" value="MUDR FAMILY TRANSPOSASE"/>
    <property type="match status" value="1"/>
</dbReference>
<dbReference type="Proteomes" id="UP001358586">
    <property type="component" value="Chromosome 1"/>
</dbReference>
<name>A0ABR0R3J8_GOSAR</name>
<sequence>MYSSPTHMYNVDLFANDALEFPDLPHRRPGHTSSSLDSGELEVGKKFSNKIVKQKELEKMHCGWDASYNEMCQWCQVLERYVLGCVINLETVPTCYNDYLLRGYQAFKHLFGSFKQCRDTFQYYKPLVQIDGTFIYGRYTHRLLLVVAQDGDGRILPIVFTITPGSQMTIEIFFLSRLRNVYPQPDICIILDRSTQILVAIERQGSL</sequence>
<dbReference type="EMBL" id="JARKNE010000001">
    <property type="protein sequence ID" value="KAK5846150.1"/>
    <property type="molecule type" value="Genomic_DNA"/>
</dbReference>
<evidence type="ECO:0000313" key="1">
    <source>
        <dbReference type="EMBL" id="KAK5846150.1"/>
    </source>
</evidence>
<evidence type="ECO:0000313" key="2">
    <source>
        <dbReference type="Proteomes" id="UP001358586"/>
    </source>
</evidence>
<dbReference type="PANTHER" id="PTHR31973">
    <property type="entry name" value="POLYPROTEIN, PUTATIVE-RELATED"/>
    <property type="match status" value="1"/>
</dbReference>
<keyword evidence="2" id="KW-1185">Reference proteome</keyword>
<gene>
    <name evidence="1" type="ORF">PVK06_002421</name>
</gene>
<organism evidence="1 2">
    <name type="scientific">Gossypium arboreum</name>
    <name type="common">Tree cotton</name>
    <name type="synonym">Gossypium nanking</name>
    <dbReference type="NCBI Taxonomy" id="29729"/>
    <lineage>
        <taxon>Eukaryota</taxon>
        <taxon>Viridiplantae</taxon>
        <taxon>Streptophyta</taxon>
        <taxon>Embryophyta</taxon>
        <taxon>Tracheophyta</taxon>
        <taxon>Spermatophyta</taxon>
        <taxon>Magnoliopsida</taxon>
        <taxon>eudicotyledons</taxon>
        <taxon>Gunneridae</taxon>
        <taxon>Pentapetalae</taxon>
        <taxon>rosids</taxon>
        <taxon>malvids</taxon>
        <taxon>Malvales</taxon>
        <taxon>Malvaceae</taxon>
        <taxon>Malvoideae</taxon>
        <taxon>Gossypium</taxon>
    </lineage>
</organism>
<proteinExistence type="predicted"/>
<reference evidence="1 2" key="1">
    <citation type="submission" date="2023-03" db="EMBL/GenBank/DDBJ databases">
        <title>WGS of Gossypium arboreum.</title>
        <authorList>
            <person name="Yu D."/>
        </authorList>
    </citation>
    <scope>NUCLEOTIDE SEQUENCE [LARGE SCALE GENOMIC DNA]</scope>
    <source>
        <tissue evidence="1">Leaf</tissue>
    </source>
</reference>